<dbReference type="Proteomes" id="UP001472677">
    <property type="component" value="Unassembled WGS sequence"/>
</dbReference>
<evidence type="ECO:0000313" key="2">
    <source>
        <dbReference type="Proteomes" id="UP001472677"/>
    </source>
</evidence>
<evidence type="ECO:0000313" key="1">
    <source>
        <dbReference type="EMBL" id="KAK8499159.1"/>
    </source>
</evidence>
<organism evidence="1 2">
    <name type="scientific">Hibiscus sabdariffa</name>
    <name type="common">roselle</name>
    <dbReference type="NCBI Taxonomy" id="183260"/>
    <lineage>
        <taxon>Eukaryota</taxon>
        <taxon>Viridiplantae</taxon>
        <taxon>Streptophyta</taxon>
        <taxon>Embryophyta</taxon>
        <taxon>Tracheophyta</taxon>
        <taxon>Spermatophyta</taxon>
        <taxon>Magnoliopsida</taxon>
        <taxon>eudicotyledons</taxon>
        <taxon>Gunneridae</taxon>
        <taxon>Pentapetalae</taxon>
        <taxon>rosids</taxon>
        <taxon>malvids</taxon>
        <taxon>Malvales</taxon>
        <taxon>Malvaceae</taxon>
        <taxon>Malvoideae</taxon>
        <taxon>Hibiscus</taxon>
    </lineage>
</organism>
<sequence length="113" mass="13015">MPKLPEPTEARNMSRRALASLALYRLLTTVSSKGIELEGELPFCSRLNELFIIDRRAHLIYHECSDQASGGMYCYLFLPPPFYKQMLAGRISLQNHLIFLMQFEEKRVNLPAP</sequence>
<comment type="caution">
    <text evidence="1">The sequence shown here is derived from an EMBL/GenBank/DDBJ whole genome shotgun (WGS) entry which is preliminary data.</text>
</comment>
<proteinExistence type="predicted"/>
<gene>
    <name evidence="1" type="ORF">V6N12_076009</name>
</gene>
<reference evidence="1 2" key="1">
    <citation type="journal article" date="2024" name="G3 (Bethesda)">
        <title>Genome assembly of Hibiscus sabdariffa L. provides insights into metabolisms of medicinal natural products.</title>
        <authorList>
            <person name="Kim T."/>
        </authorList>
    </citation>
    <scope>NUCLEOTIDE SEQUENCE [LARGE SCALE GENOMIC DNA]</scope>
    <source>
        <strain evidence="1">TK-2024</strain>
        <tissue evidence="1">Old leaves</tissue>
    </source>
</reference>
<name>A0ABR2AY54_9ROSI</name>
<dbReference type="EMBL" id="JBBPBM010000239">
    <property type="protein sequence ID" value="KAK8499159.1"/>
    <property type="molecule type" value="Genomic_DNA"/>
</dbReference>
<keyword evidence="2" id="KW-1185">Reference proteome</keyword>
<protein>
    <submittedName>
        <fullName evidence="1">Uncharacterized protein</fullName>
    </submittedName>
</protein>
<accession>A0ABR2AY54</accession>